<sequence length="402" mass="43149">MNISNSPASSPSSSPGPSTSDDESLTPPPCYSAPVAPHVGKKVVLLTGGAGFIGSHTAQALLRRGDDVVVIDDFNDYYDPAIKRSNVELLKAQAAMSGGMNAPELTVYAGSITDTKLMASIFADHAVSHVCHLAARAGVRPSIDDPLLYVDTNITGTTVLLELARKHGVANFVYASSSSVYGGSKSAYFSEDEDVSNPVSQYAATKKTCELLAHTYSHLYQLPTTGLRFFTVFGERGRPDMAPLMFINKISKGEGIRQFGDGSSSRDYTYVSDIVDGVVRSLDRAYKNEVFNLGKGSGTSLIDFIGTVEKYTGKKANKTILPDQPGDVPYTCASTDKARALLGYSATVSFDEGIRKTVAWYNDANGISSMNELNTKVKVERPARKTQTKVKHVISTDRLALA</sequence>
<feature type="region of interest" description="Disordered" evidence="3">
    <location>
        <begin position="1"/>
        <end position="32"/>
    </location>
</feature>
<evidence type="ECO:0000256" key="1">
    <source>
        <dbReference type="ARBA" id="ARBA00007637"/>
    </source>
</evidence>
<evidence type="ECO:0000256" key="2">
    <source>
        <dbReference type="ARBA" id="ARBA00023027"/>
    </source>
</evidence>
<name>A0ABQ6N176_9STRA</name>
<feature type="domain" description="NAD-dependent epimerase/dehydratase" evidence="4">
    <location>
        <begin position="44"/>
        <end position="294"/>
    </location>
</feature>
<evidence type="ECO:0000313" key="5">
    <source>
        <dbReference type="EMBL" id="GMI38230.1"/>
    </source>
</evidence>
<keyword evidence="2" id="KW-0520">NAD</keyword>
<dbReference type="Pfam" id="PF01370">
    <property type="entry name" value="Epimerase"/>
    <property type="match status" value="1"/>
</dbReference>
<evidence type="ECO:0000259" key="4">
    <source>
        <dbReference type="Pfam" id="PF01370"/>
    </source>
</evidence>
<comment type="similarity">
    <text evidence="1">Belongs to the NAD(P)-dependent epimerase/dehydratase family.</text>
</comment>
<dbReference type="PRINTS" id="PR01713">
    <property type="entry name" value="NUCEPIMERASE"/>
</dbReference>
<dbReference type="Gene3D" id="3.40.50.720">
    <property type="entry name" value="NAD(P)-binding Rossmann-like Domain"/>
    <property type="match status" value="1"/>
</dbReference>
<reference evidence="5 6" key="1">
    <citation type="journal article" date="2023" name="Commun. Biol.">
        <title>Genome analysis of Parmales, the sister group of diatoms, reveals the evolutionary specialization of diatoms from phago-mixotrophs to photoautotrophs.</title>
        <authorList>
            <person name="Ban H."/>
            <person name="Sato S."/>
            <person name="Yoshikawa S."/>
            <person name="Yamada K."/>
            <person name="Nakamura Y."/>
            <person name="Ichinomiya M."/>
            <person name="Sato N."/>
            <person name="Blanc-Mathieu R."/>
            <person name="Endo H."/>
            <person name="Kuwata A."/>
            <person name="Ogata H."/>
        </authorList>
    </citation>
    <scope>NUCLEOTIDE SEQUENCE [LARGE SCALE GENOMIC DNA]</scope>
</reference>
<keyword evidence="6" id="KW-1185">Reference proteome</keyword>
<feature type="compositionally biased region" description="Low complexity" evidence="3">
    <location>
        <begin position="1"/>
        <end position="19"/>
    </location>
</feature>
<gene>
    <name evidence="5" type="ORF">TeGR_g3855</name>
</gene>
<dbReference type="Proteomes" id="UP001165060">
    <property type="component" value="Unassembled WGS sequence"/>
</dbReference>
<dbReference type="InterPro" id="IPR036291">
    <property type="entry name" value="NAD(P)-bd_dom_sf"/>
</dbReference>
<dbReference type="PANTHER" id="PTHR43574">
    <property type="entry name" value="EPIMERASE-RELATED"/>
    <property type="match status" value="1"/>
</dbReference>
<dbReference type="Gene3D" id="3.90.25.10">
    <property type="entry name" value="UDP-galactose 4-epimerase, domain 1"/>
    <property type="match status" value="1"/>
</dbReference>
<organism evidence="5 6">
    <name type="scientific">Tetraparma gracilis</name>
    <dbReference type="NCBI Taxonomy" id="2962635"/>
    <lineage>
        <taxon>Eukaryota</taxon>
        <taxon>Sar</taxon>
        <taxon>Stramenopiles</taxon>
        <taxon>Ochrophyta</taxon>
        <taxon>Bolidophyceae</taxon>
        <taxon>Parmales</taxon>
        <taxon>Triparmaceae</taxon>
        <taxon>Tetraparma</taxon>
    </lineage>
</organism>
<dbReference type="SUPFAM" id="SSF51735">
    <property type="entry name" value="NAD(P)-binding Rossmann-fold domains"/>
    <property type="match status" value="1"/>
</dbReference>
<evidence type="ECO:0000256" key="3">
    <source>
        <dbReference type="SAM" id="MobiDB-lite"/>
    </source>
</evidence>
<accession>A0ABQ6N176</accession>
<evidence type="ECO:0000313" key="6">
    <source>
        <dbReference type="Proteomes" id="UP001165060"/>
    </source>
</evidence>
<protein>
    <recommendedName>
        <fullName evidence="4">NAD-dependent epimerase/dehydratase domain-containing protein</fullName>
    </recommendedName>
</protein>
<proteinExistence type="inferred from homology"/>
<dbReference type="InterPro" id="IPR001509">
    <property type="entry name" value="Epimerase_deHydtase"/>
</dbReference>
<dbReference type="EMBL" id="BRYB01002018">
    <property type="protein sequence ID" value="GMI38230.1"/>
    <property type="molecule type" value="Genomic_DNA"/>
</dbReference>
<comment type="caution">
    <text evidence="5">The sequence shown here is derived from an EMBL/GenBank/DDBJ whole genome shotgun (WGS) entry which is preliminary data.</text>
</comment>